<sequence>MFLNYIKEFFVKKTLKKYLRNVKSEVFTSNIKTIGLLVDESEFHDSEALIDELILNGITQNNIEIVAYKDKFKKKDTYSRPTFGKTHISWSGKVEEDFLNEFIKTEFDLLISYYNVENPFMMLVTQQSKAKFKVGFAAVEENLNRWMINTEMRNYKIFISELFKYLKSLK</sequence>
<evidence type="ECO:0000313" key="2">
    <source>
        <dbReference type="Proteomes" id="UP000028715"/>
    </source>
</evidence>
<dbReference type="Pfam" id="PF21857">
    <property type="entry name" value="DUF6913"/>
    <property type="match status" value="1"/>
</dbReference>
<organism evidence="1 2">
    <name type="scientific">Flavobacterium reichenbachii</name>
    <dbReference type="NCBI Taxonomy" id="362418"/>
    <lineage>
        <taxon>Bacteria</taxon>
        <taxon>Pseudomonadati</taxon>
        <taxon>Bacteroidota</taxon>
        <taxon>Flavobacteriia</taxon>
        <taxon>Flavobacteriales</taxon>
        <taxon>Flavobacteriaceae</taxon>
        <taxon>Flavobacterium</taxon>
    </lineage>
</organism>
<keyword evidence="2" id="KW-1185">Reference proteome</keyword>
<dbReference type="eggNOG" id="ENOG503327W">
    <property type="taxonomic scope" value="Bacteria"/>
</dbReference>
<comment type="caution">
    <text evidence="1">The sequence shown here is derived from an EMBL/GenBank/DDBJ whole genome shotgun (WGS) entry which is preliminary data.</text>
</comment>
<accession>A0A085ZJ31</accession>
<protein>
    <submittedName>
        <fullName evidence="1">Uncharacterized protein</fullName>
    </submittedName>
</protein>
<dbReference type="Proteomes" id="UP000028715">
    <property type="component" value="Unassembled WGS sequence"/>
</dbReference>
<name>A0A085ZJ31_9FLAO</name>
<proteinExistence type="predicted"/>
<reference evidence="1 2" key="1">
    <citation type="submission" date="2014-07" db="EMBL/GenBank/DDBJ databases">
        <title>Genome of Flavobacterium reichenbachii LMG 25512.</title>
        <authorList>
            <person name="Stropko S.J."/>
            <person name="Pipes S.E."/>
            <person name="Newman J.D."/>
        </authorList>
    </citation>
    <scope>NUCLEOTIDE SEQUENCE [LARGE SCALE GENOMIC DNA]</scope>
    <source>
        <strain evidence="1 2">LMG 25512</strain>
    </source>
</reference>
<dbReference type="STRING" id="362418.IW19_02385"/>
<dbReference type="AlphaFoldDB" id="A0A085ZJ31"/>
<dbReference type="InterPro" id="IPR054207">
    <property type="entry name" value="DUF6913"/>
</dbReference>
<dbReference type="RefSeq" id="WP_035680714.1">
    <property type="nucleotide sequence ID" value="NZ_JPRL01000001.1"/>
</dbReference>
<dbReference type="EMBL" id="JPRL01000001">
    <property type="protein sequence ID" value="KFF04445.1"/>
    <property type="molecule type" value="Genomic_DNA"/>
</dbReference>
<dbReference type="OrthoDB" id="1430532at2"/>
<evidence type="ECO:0000313" key="1">
    <source>
        <dbReference type="EMBL" id="KFF04445.1"/>
    </source>
</evidence>
<gene>
    <name evidence="1" type="ORF">IW19_02385</name>
</gene>